<evidence type="ECO:0000313" key="2">
    <source>
        <dbReference type="EMBL" id="GAA4541080.1"/>
    </source>
</evidence>
<keyword evidence="1" id="KW-0812">Transmembrane</keyword>
<keyword evidence="1" id="KW-1133">Transmembrane helix</keyword>
<evidence type="ECO:0008006" key="4">
    <source>
        <dbReference type="Google" id="ProtNLM"/>
    </source>
</evidence>
<name>A0ABP8RKI0_9PSEU</name>
<keyword evidence="3" id="KW-1185">Reference proteome</keyword>
<evidence type="ECO:0000256" key="1">
    <source>
        <dbReference type="SAM" id="Phobius"/>
    </source>
</evidence>
<dbReference type="EMBL" id="BAABGT010000022">
    <property type="protein sequence ID" value="GAA4541080.1"/>
    <property type="molecule type" value="Genomic_DNA"/>
</dbReference>
<accession>A0ABP8RKI0</accession>
<gene>
    <name evidence="2" type="ORF">GCM10023175_14540</name>
</gene>
<sequence>MTDIVRPDPLHWVAYAFGAGLPARNRTWVLWDVTAPTWALRHLARALVQLAPFTAVLLLFLPFPLWVRLAGVGMGVAIGLLYSFAWMEASAEHRVIKAGYPEGTAAATRRERRRTGGGAAR</sequence>
<proteinExistence type="predicted"/>
<protein>
    <recommendedName>
        <fullName evidence="4">DUF5313 domain-containing protein</fullName>
    </recommendedName>
</protein>
<reference evidence="3" key="1">
    <citation type="journal article" date="2019" name="Int. J. Syst. Evol. Microbiol.">
        <title>The Global Catalogue of Microorganisms (GCM) 10K type strain sequencing project: providing services to taxonomists for standard genome sequencing and annotation.</title>
        <authorList>
            <consortium name="The Broad Institute Genomics Platform"/>
            <consortium name="The Broad Institute Genome Sequencing Center for Infectious Disease"/>
            <person name="Wu L."/>
            <person name="Ma J."/>
        </authorList>
    </citation>
    <scope>NUCLEOTIDE SEQUENCE [LARGE SCALE GENOMIC DNA]</scope>
    <source>
        <strain evidence="3">JCM 17906</strain>
    </source>
</reference>
<evidence type="ECO:0000313" key="3">
    <source>
        <dbReference type="Proteomes" id="UP001501598"/>
    </source>
</evidence>
<dbReference type="Proteomes" id="UP001501598">
    <property type="component" value="Unassembled WGS sequence"/>
</dbReference>
<organism evidence="2 3">
    <name type="scientific">Pseudonocardia xishanensis</name>
    <dbReference type="NCBI Taxonomy" id="630995"/>
    <lineage>
        <taxon>Bacteria</taxon>
        <taxon>Bacillati</taxon>
        <taxon>Actinomycetota</taxon>
        <taxon>Actinomycetes</taxon>
        <taxon>Pseudonocardiales</taxon>
        <taxon>Pseudonocardiaceae</taxon>
        <taxon>Pseudonocardia</taxon>
    </lineage>
</organism>
<dbReference type="Pfam" id="PF17240">
    <property type="entry name" value="DUF5313"/>
    <property type="match status" value="1"/>
</dbReference>
<comment type="caution">
    <text evidence="2">The sequence shown here is derived from an EMBL/GenBank/DDBJ whole genome shotgun (WGS) entry which is preliminary data.</text>
</comment>
<dbReference type="InterPro" id="IPR035197">
    <property type="entry name" value="DUF5313"/>
</dbReference>
<feature type="transmembrane region" description="Helical" evidence="1">
    <location>
        <begin position="69"/>
        <end position="87"/>
    </location>
</feature>
<keyword evidence="1" id="KW-0472">Membrane</keyword>
<dbReference type="RefSeq" id="WP_345413988.1">
    <property type="nucleotide sequence ID" value="NZ_BAABGT010000022.1"/>
</dbReference>